<evidence type="ECO:0000259" key="5">
    <source>
        <dbReference type="PROSITE" id="PS50916"/>
    </source>
</evidence>
<keyword evidence="2" id="KW-0863">Zinc-finger</keyword>
<dbReference type="InterPro" id="IPR010911">
    <property type="entry name" value="Rab_BD"/>
</dbReference>
<evidence type="ECO:0000256" key="3">
    <source>
        <dbReference type="ARBA" id="ARBA00022833"/>
    </source>
</evidence>
<dbReference type="AlphaFoldDB" id="A0A8W8L7H2"/>
<organism evidence="6 7">
    <name type="scientific">Magallana gigas</name>
    <name type="common">Pacific oyster</name>
    <name type="synonym">Crassostrea gigas</name>
    <dbReference type="NCBI Taxonomy" id="29159"/>
    <lineage>
        <taxon>Eukaryota</taxon>
        <taxon>Metazoa</taxon>
        <taxon>Spiralia</taxon>
        <taxon>Lophotrochozoa</taxon>
        <taxon>Mollusca</taxon>
        <taxon>Bivalvia</taxon>
        <taxon>Autobranchia</taxon>
        <taxon>Pteriomorphia</taxon>
        <taxon>Ostreida</taxon>
        <taxon>Ostreoidea</taxon>
        <taxon>Ostreidae</taxon>
        <taxon>Magallana</taxon>
    </lineage>
</organism>
<dbReference type="EnsemblMetazoa" id="G26267.1">
    <property type="protein sequence ID" value="G26267.1:cds"/>
    <property type="gene ID" value="G26267"/>
</dbReference>
<reference evidence="6" key="1">
    <citation type="submission" date="2022-08" db="UniProtKB">
        <authorList>
            <consortium name="EnsemblMetazoa"/>
        </authorList>
    </citation>
    <scope>IDENTIFICATION</scope>
    <source>
        <strain evidence="6">05x7-T-G4-1.051#20</strain>
    </source>
</reference>
<protein>
    <recommendedName>
        <fullName evidence="5">RabBD domain-containing protein</fullName>
    </recommendedName>
</protein>
<dbReference type="PROSITE" id="PS50916">
    <property type="entry name" value="RABBD"/>
    <property type="match status" value="1"/>
</dbReference>
<proteinExistence type="predicted"/>
<evidence type="ECO:0000256" key="4">
    <source>
        <dbReference type="SAM" id="MobiDB-lite"/>
    </source>
</evidence>
<dbReference type="InterPro" id="IPR041282">
    <property type="entry name" value="FYVE_2"/>
</dbReference>
<dbReference type="CDD" id="cd15753">
    <property type="entry name" value="FYVE_SlaC2-c"/>
    <property type="match status" value="1"/>
</dbReference>
<dbReference type="Pfam" id="PF02318">
    <property type="entry name" value="FYVE_2"/>
    <property type="match status" value="1"/>
</dbReference>
<dbReference type="InterPro" id="IPR017907">
    <property type="entry name" value="Znf_RING_CS"/>
</dbReference>
<dbReference type="Gene3D" id="3.30.40.10">
    <property type="entry name" value="Zinc/RING finger domain, C3HC4 (zinc finger)"/>
    <property type="match status" value="1"/>
</dbReference>
<dbReference type="Proteomes" id="UP000005408">
    <property type="component" value="Unassembled WGS sequence"/>
</dbReference>
<dbReference type="GO" id="GO:0008270">
    <property type="term" value="F:zinc ion binding"/>
    <property type="evidence" value="ECO:0007669"/>
    <property type="project" value="UniProtKB-KW"/>
</dbReference>
<dbReference type="GO" id="GO:0006886">
    <property type="term" value="P:intracellular protein transport"/>
    <property type="evidence" value="ECO:0007669"/>
    <property type="project" value="InterPro"/>
</dbReference>
<dbReference type="SUPFAM" id="SSF57903">
    <property type="entry name" value="FYVE/PHD zinc finger"/>
    <property type="match status" value="1"/>
</dbReference>
<dbReference type="GO" id="GO:0031267">
    <property type="term" value="F:small GTPase binding"/>
    <property type="evidence" value="ECO:0007669"/>
    <property type="project" value="InterPro"/>
</dbReference>
<keyword evidence="3" id="KW-0862">Zinc</keyword>
<feature type="region of interest" description="Disordered" evidence="4">
    <location>
        <begin position="183"/>
        <end position="214"/>
    </location>
</feature>
<evidence type="ECO:0000256" key="1">
    <source>
        <dbReference type="ARBA" id="ARBA00022723"/>
    </source>
</evidence>
<dbReference type="InterPro" id="IPR011011">
    <property type="entry name" value="Znf_FYVE_PHD"/>
</dbReference>
<feature type="compositionally biased region" description="Gly residues" evidence="4">
    <location>
        <begin position="187"/>
        <end position="196"/>
    </location>
</feature>
<feature type="domain" description="RabBD" evidence="5">
    <location>
        <begin position="16"/>
        <end position="136"/>
    </location>
</feature>
<keyword evidence="7" id="KW-1185">Reference proteome</keyword>
<keyword evidence="1" id="KW-0479">Metal-binding</keyword>
<dbReference type="PANTHER" id="PTHR14555:SF3">
    <property type="entry name" value="RABBD DOMAIN-CONTAINING PROTEIN"/>
    <property type="match status" value="1"/>
</dbReference>
<dbReference type="GO" id="GO:0003779">
    <property type="term" value="F:actin binding"/>
    <property type="evidence" value="ECO:0007669"/>
    <property type="project" value="TreeGrafter"/>
</dbReference>
<dbReference type="InterPro" id="IPR013083">
    <property type="entry name" value="Znf_RING/FYVE/PHD"/>
</dbReference>
<dbReference type="FunFam" id="3.30.40.10:FF:000018">
    <property type="entry name" value="Synaptotagmin-like 5, isoform CRA_a"/>
    <property type="match status" value="1"/>
</dbReference>
<dbReference type="GO" id="GO:0030864">
    <property type="term" value="C:cortical actin cytoskeleton"/>
    <property type="evidence" value="ECO:0007669"/>
    <property type="project" value="TreeGrafter"/>
</dbReference>
<evidence type="ECO:0000313" key="7">
    <source>
        <dbReference type="Proteomes" id="UP000005408"/>
    </source>
</evidence>
<dbReference type="PANTHER" id="PTHR14555">
    <property type="entry name" value="MYELIN-ASSOCIATED OLIGODENDROCYTIC BASIC PROTEIN MOBP -RELATED"/>
    <property type="match status" value="1"/>
</dbReference>
<evidence type="ECO:0000256" key="2">
    <source>
        <dbReference type="ARBA" id="ARBA00022771"/>
    </source>
</evidence>
<accession>A0A8W8L7H2</accession>
<sequence length="255" mass="29137">MRTDSSTMSRAAVTKHMNLEHLSDAECEKILQVLQKDFELREKEKERLHKIEECLKEEEEKTEVIAVKTKLNEEVCVRCCQKFGIIFNRKQLCLVCKHYVCKRCADYNDSEKGYTCHACIKERDLKLKSFEWFYNNVSQKFKRFGSAKVVRSLYKQRGARGRAYHTDNESDTGYDPNFLTSLRSGSRRGGGGGGGFSAPEDGGRDEEILGANSEGEPEIAYKPKSFQKIQFLSPSSGSILSLLRKYHSSLTDCRE</sequence>
<dbReference type="PROSITE" id="PS00518">
    <property type="entry name" value="ZF_RING_1"/>
    <property type="match status" value="1"/>
</dbReference>
<dbReference type="GO" id="GO:0017022">
    <property type="term" value="F:myosin binding"/>
    <property type="evidence" value="ECO:0007669"/>
    <property type="project" value="TreeGrafter"/>
</dbReference>
<name>A0A8W8L7H2_MAGGI</name>
<dbReference type="InterPro" id="IPR051745">
    <property type="entry name" value="Intracell_Transport_Effector"/>
</dbReference>
<evidence type="ECO:0000313" key="6">
    <source>
        <dbReference type="EnsemblMetazoa" id="G26267.1:cds"/>
    </source>
</evidence>